<evidence type="ECO:0000313" key="3">
    <source>
        <dbReference type="EMBL" id="QEY62546.1"/>
    </source>
</evidence>
<evidence type="ECO:0000256" key="1">
    <source>
        <dbReference type="SAM" id="MobiDB-lite"/>
    </source>
</evidence>
<name>A0A5J6QP00_9GAMM</name>
<gene>
    <name evidence="3" type="ORF">FXN65_10840</name>
</gene>
<reference evidence="3 4" key="1">
    <citation type="submission" date="2019-08" db="EMBL/GenBank/DDBJ databases">
        <title>Whole-genome Sequencing of e-waste polymer degrading bacterium Pseudomonas sp. strain PE08.</title>
        <authorList>
            <person name="Kirdat K."/>
            <person name="Debbarma P."/>
            <person name="Narawade N."/>
            <person name="Suyal D."/>
            <person name="Thorat V."/>
            <person name="Shouche Y."/>
            <person name="Goel R."/>
            <person name="Yadav A."/>
        </authorList>
    </citation>
    <scope>NUCLEOTIDE SEQUENCE [LARGE SCALE GENOMIC DNA]</scope>
    <source>
        <strain evidence="3 4">PE08</strain>
    </source>
</reference>
<dbReference type="EMBL" id="CP043311">
    <property type="protein sequence ID" value="QEY62546.1"/>
    <property type="molecule type" value="Genomic_DNA"/>
</dbReference>
<protein>
    <submittedName>
        <fullName evidence="3">Uncharacterized protein</fullName>
    </submittedName>
</protein>
<organism evidence="3 4">
    <name type="scientific">Metapseudomonas lalkuanensis</name>
    <dbReference type="NCBI Taxonomy" id="2604832"/>
    <lineage>
        <taxon>Bacteria</taxon>
        <taxon>Pseudomonadati</taxon>
        <taxon>Pseudomonadota</taxon>
        <taxon>Gammaproteobacteria</taxon>
        <taxon>Pseudomonadales</taxon>
        <taxon>Pseudomonadaceae</taxon>
        <taxon>Metapseudomonas</taxon>
    </lineage>
</organism>
<dbReference type="RefSeq" id="WP_151133201.1">
    <property type="nucleotide sequence ID" value="NZ_CP043311.1"/>
</dbReference>
<keyword evidence="2" id="KW-0472">Membrane</keyword>
<evidence type="ECO:0000256" key="2">
    <source>
        <dbReference type="SAM" id="Phobius"/>
    </source>
</evidence>
<keyword evidence="2" id="KW-1133">Transmembrane helix</keyword>
<keyword evidence="2" id="KW-0812">Transmembrane</keyword>
<dbReference type="AlphaFoldDB" id="A0A5J6QP00"/>
<dbReference type="KEGG" id="plal:FXN65_10840"/>
<dbReference type="Proteomes" id="UP000327179">
    <property type="component" value="Chromosome"/>
</dbReference>
<proteinExistence type="predicted"/>
<keyword evidence="4" id="KW-1185">Reference proteome</keyword>
<evidence type="ECO:0000313" key="4">
    <source>
        <dbReference type="Proteomes" id="UP000327179"/>
    </source>
</evidence>
<feature type="transmembrane region" description="Helical" evidence="2">
    <location>
        <begin position="12"/>
        <end position="29"/>
    </location>
</feature>
<feature type="region of interest" description="Disordered" evidence="1">
    <location>
        <begin position="36"/>
        <end position="55"/>
    </location>
</feature>
<accession>A0A5J6QP00</accession>
<sequence>MSKDRPAKHLHPAYTAFALLVMVPLLIWWKAGETPKEGHEAPAPEQSAAGTPQAKQLAPEIIHGMQTAEYRKRQTKNGLFIGMRRADLNEYEVWRHPESVGKVDLSDGEVTILTYRAGFDGELIQLLFHDDSLIDIDCDPGCAAPDSKH</sequence>